<dbReference type="GO" id="GO:0005524">
    <property type="term" value="F:ATP binding"/>
    <property type="evidence" value="ECO:0007669"/>
    <property type="project" value="InterPro"/>
</dbReference>
<dbReference type="InterPro" id="IPR012340">
    <property type="entry name" value="NA-bd_OB-fold"/>
</dbReference>
<dbReference type="PROSITE" id="PS50160">
    <property type="entry name" value="DNA_LIGASE_A3"/>
    <property type="match status" value="1"/>
</dbReference>
<dbReference type="GO" id="GO:0003910">
    <property type="term" value="F:DNA ligase (ATP) activity"/>
    <property type="evidence" value="ECO:0007669"/>
    <property type="project" value="UniProtKB-EC"/>
</dbReference>
<dbReference type="GO" id="GO:0006260">
    <property type="term" value="P:DNA replication"/>
    <property type="evidence" value="ECO:0007669"/>
    <property type="project" value="UniProtKB-KW"/>
</dbReference>
<keyword evidence="3" id="KW-0235">DNA replication</keyword>
<proteinExistence type="predicted"/>
<evidence type="ECO:0000259" key="8">
    <source>
        <dbReference type="PROSITE" id="PS50160"/>
    </source>
</evidence>
<dbReference type="InterPro" id="IPR012310">
    <property type="entry name" value="DNA_ligase_ATP-dep_cent"/>
</dbReference>
<feature type="chain" id="PRO_5043627428" evidence="7">
    <location>
        <begin position="27"/>
        <end position="283"/>
    </location>
</feature>
<dbReference type="GO" id="GO:0006310">
    <property type="term" value="P:DNA recombination"/>
    <property type="evidence" value="ECO:0007669"/>
    <property type="project" value="InterPro"/>
</dbReference>
<keyword evidence="4" id="KW-0227">DNA damage</keyword>
<dbReference type="InterPro" id="IPR029319">
    <property type="entry name" value="DNA_ligase_OB"/>
</dbReference>
<dbReference type="Gene3D" id="3.30.1490.70">
    <property type="match status" value="1"/>
</dbReference>
<keyword evidence="2 9" id="KW-0436">Ligase</keyword>
<evidence type="ECO:0000256" key="7">
    <source>
        <dbReference type="SAM" id="SignalP"/>
    </source>
</evidence>
<evidence type="ECO:0000256" key="1">
    <source>
        <dbReference type="ARBA" id="ARBA00001968"/>
    </source>
</evidence>
<keyword evidence="10" id="KW-1185">Reference proteome</keyword>
<accession>A0AAU7NVP2</accession>
<keyword evidence="5" id="KW-0234">DNA repair</keyword>
<feature type="signal peptide" evidence="7">
    <location>
        <begin position="1"/>
        <end position="26"/>
    </location>
</feature>
<gene>
    <name evidence="9" type="ORF">Q9L42_002825</name>
</gene>
<evidence type="ECO:0000256" key="4">
    <source>
        <dbReference type="ARBA" id="ARBA00022763"/>
    </source>
</evidence>
<dbReference type="Gene3D" id="3.30.470.30">
    <property type="entry name" value="DNA ligase/mRNA capping enzyme"/>
    <property type="match status" value="1"/>
</dbReference>
<dbReference type="GO" id="GO:0006281">
    <property type="term" value="P:DNA repair"/>
    <property type="evidence" value="ECO:0007669"/>
    <property type="project" value="UniProtKB-KW"/>
</dbReference>
<dbReference type="SUPFAM" id="SSF56091">
    <property type="entry name" value="DNA ligase/mRNA capping enzyme, catalytic domain"/>
    <property type="match status" value="1"/>
</dbReference>
<keyword evidence="7" id="KW-0732">Signal</keyword>
<reference evidence="9 10" key="1">
    <citation type="journal article" date="2024" name="Microbiology">
        <title>Methylomarinum rosea sp. nov., a novel halophilic methanotrophic bacterium from the hypersaline Lake Elton.</title>
        <authorList>
            <person name="Suleimanov R.Z."/>
            <person name="Oshkin I.Y."/>
            <person name="Danilova O.V."/>
            <person name="Suzina N.E."/>
            <person name="Dedysh S.N."/>
        </authorList>
    </citation>
    <scope>NUCLEOTIDE SEQUENCE [LARGE SCALE GENOMIC DNA]</scope>
    <source>
        <strain evidence="9 10">Ch1-1</strain>
    </source>
</reference>
<evidence type="ECO:0000256" key="5">
    <source>
        <dbReference type="ARBA" id="ARBA00023204"/>
    </source>
</evidence>
<dbReference type="PANTHER" id="PTHR47810">
    <property type="entry name" value="DNA LIGASE"/>
    <property type="match status" value="1"/>
</dbReference>
<dbReference type="EC" id="6.5.1.1" evidence="9"/>
<dbReference type="CDD" id="cd07896">
    <property type="entry name" value="Adenylation_kDNA_ligase_like"/>
    <property type="match status" value="1"/>
</dbReference>
<evidence type="ECO:0000256" key="3">
    <source>
        <dbReference type="ARBA" id="ARBA00022705"/>
    </source>
</evidence>
<comment type="cofactor">
    <cofactor evidence="1">
        <name>a divalent metal cation</name>
        <dbReference type="ChEBI" id="CHEBI:60240"/>
    </cofactor>
</comment>
<dbReference type="InterPro" id="IPR050326">
    <property type="entry name" value="NAD_dep_DNA_ligaseB"/>
</dbReference>
<dbReference type="Pfam" id="PF14743">
    <property type="entry name" value="DNA_ligase_OB_2"/>
    <property type="match status" value="1"/>
</dbReference>
<dbReference type="RefSeq" id="WP_305909955.1">
    <property type="nucleotide sequence ID" value="NZ_CP157743.1"/>
</dbReference>
<dbReference type="SUPFAM" id="SSF50249">
    <property type="entry name" value="Nucleic acid-binding proteins"/>
    <property type="match status" value="1"/>
</dbReference>
<evidence type="ECO:0000313" key="10">
    <source>
        <dbReference type="Proteomes" id="UP001225378"/>
    </source>
</evidence>
<protein>
    <submittedName>
        <fullName evidence="9">DNA ligase</fullName>
        <ecNumber evidence="9">6.5.1.1</ecNumber>
    </submittedName>
</protein>
<dbReference type="Proteomes" id="UP001225378">
    <property type="component" value="Chromosome"/>
</dbReference>
<dbReference type="AlphaFoldDB" id="A0AAU7NVP2"/>
<dbReference type="EMBL" id="CP157743">
    <property type="protein sequence ID" value="XBS21067.1"/>
    <property type="molecule type" value="Genomic_DNA"/>
</dbReference>
<evidence type="ECO:0000256" key="2">
    <source>
        <dbReference type="ARBA" id="ARBA00022598"/>
    </source>
</evidence>
<comment type="catalytic activity">
    <reaction evidence="6">
        <text>ATP + (deoxyribonucleotide)n-3'-hydroxyl + 5'-phospho-(deoxyribonucleotide)m = (deoxyribonucleotide)n+m + AMP + diphosphate.</text>
        <dbReference type="EC" id="6.5.1.1"/>
    </reaction>
</comment>
<dbReference type="Pfam" id="PF01068">
    <property type="entry name" value="DNA_ligase_A_M"/>
    <property type="match status" value="1"/>
</dbReference>
<organism evidence="9 10">
    <name type="scientific">Methylomarinum roseum</name>
    <dbReference type="NCBI Taxonomy" id="3067653"/>
    <lineage>
        <taxon>Bacteria</taxon>
        <taxon>Pseudomonadati</taxon>
        <taxon>Pseudomonadota</taxon>
        <taxon>Gammaproteobacteria</taxon>
        <taxon>Methylococcales</taxon>
        <taxon>Methylococcaceae</taxon>
        <taxon>Methylomarinum</taxon>
    </lineage>
</organism>
<dbReference type="Gene3D" id="2.40.50.140">
    <property type="entry name" value="Nucleic acid-binding proteins"/>
    <property type="match status" value="1"/>
</dbReference>
<name>A0AAU7NVP2_9GAMM</name>
<dbReference type="PANTHER" id="PTHR47810:SF1">
    <property type="entry name" value="DNA LIGASE B"/>
    <property type="match status" value="1"/>
</dbReference>
<evidence type="ECO:0000313" key="9">
    <source>
        <dbReference type="EMBL" id="XBS21067.1"/>
    </source>
</evidence>
<feature type="domain" description="ATP-dependent DNA ligase family profile" evidence="8">
    <location>
        <begin position="130"/>
        <end position="233"/>
    </location>
</feature>
<evidence type="ECO:0000256" key="6">
    <source>
        <dbReference type="ARBA" id="ARBA00034003"/>
    </source>
</evidence>
<dbReference type="NCBIfam" id="NF006592">
    <property type="entry name" value="PRK09125.1"/>
    <property type="match status" value="1"/>
</dbReference>
<dbReference type="KEGG" id="mech:Q9L42_002825"/>
<sequence>MNNANRHSLVRLPVILLFLFVASAAAKEKPDIMQAKIFRPSIDVTEYWVSEKLDGVRARWNGKQLISKNGHLFHAPAWFTEGFPDVTLDGELWLARGQYQQTISIVSRKTPHSGWRKVKLMVFDLPDKPKPFSGRVSAMRRMAKQLHAPYLGFIKQFRVVSGDELKQRLDQIVAGGGEGLMLHRQDSLYQYGRSDRLLKLKPYHDAEAVVIGYRPGKGQFTGKMGALKVRTENGKEFYIGTGFSHRERKNPPPLGSLISFRHQGYTDNGIPRFAVFIRIREEP</sequence>
<dbReference type="CDD" id="cd08041">
    <property type="entry name" value="OBF_kDNA_ligase_like"/>
    <property type="match status" value="1"/>
</dbReference>